<protein>
    <recommendedName>
        <fullName evidence="4">HEAT repeat-containing protein</fullName>
    </recommendedName>
</protein>
<gene>
    <name evidence="2" type="ORF">H4W79_002118</name>
</gene>
<sequence>MPSHNPSDPEYPPLAARPVSLLPTDVLARMALDSPLLCDALSLARWSAPAVPVTHHGVPGIDDARTAITRFSLWPHDLPGRPAERTTWLGGLHSAADVAHFVVPWSAALRLGLVEINASHARPAHDLEQQTRDPDRVLSWWFREFEHTIENARGDLARPDRPAPGTTGPELLPGVLRHLYEAPDGSRPDLDTLAREALDSPAPSAPRTTSPLLHVLWQLSDTGAVALDHRPAEAPGQDGHGHCTVELTALGRYGVRRLLLEVGIHAPLVETLAEAGAARFLDALSVLPFEDRLAEAGPWLDRRGPHRALRQIAAVVSGPGLALRRWVGTQVLNTTSSELEPELRSLLRSPHPAVASMAAVVLLSSGMLTQRGLDRMLGEYGPWVVLDMIAAAMTPDNAGLPGFLSSEGTPDVEQIVLDSPDLLRLRAHPDALPVLEALGRHHPDPATSGKARALAERIREDH</sequence>
<proteinExistence type="predicted"/>
<accession>A0ABR9HFX9</accession>
<dbReference type="Proteomes" id="UP000598217">
    <property type="component" value="Unassembled WGS sequence"/>
</dbReference>
<comment type="caution">
    <text evidence="2">The sequence shown here is derived from an EMBL/GenBank/DDBJ whole genome shotgun (WGS) entry which is preliminary data.</text>
</comment>
<evidence type="ECO:0000313" key="2">
    <source>
        <dbReference type="EMBL" id="MBE1457904.1"/>
    </source>
</evidence>
<evidence type="ECO:0008006" key="4">
    <source>
        <dbReference type="Google" id="ProtNLM"/>
    </source>
</evidence>
<reference evidence="2 3" key="1">
    <citation type="submission" date="2020-10" db="EMBL/GenBank/DDBJ databases">
        <title>Sequencing the genomes of 1000 actinobacteria strains.</title>
        <authorList>
            <person name="Klenk H.-P."/>
        </authorList>
    </citation>
    <scope>NUCLEOTIDE SEQUENCE [LARGE SCALE GENOMIC DNA]</scope>
    <source>
        <strain evidence="2 3">DSM 45157</strain>
    </source>
</reference>
<dbReference type="RefSeq" id="WP_229826181.1">
    <property type="nucleotide sequence ID" value="NZ_BMXJ01000004.1"/>
</dbReference>
<feature type="region of interest" description="Disordered" evidence="1">
    <location>
        <begin position="439"/>
        <end position="462"/>
    </location>
</feature>
<keyword evidence="3" id="KW-1185">Reference proteome</keyword>
<name>A0ABR9HFX9_9ACTN</name>
<evidence type="ECO:0000313" key="3">
    <source>
        <dbReference type="Proteomes" id="UP000598217"/>
    </source>
</evidence>
<feature type="compositionally biased region" description="Basic and acidic residues" evidence="1">
    <location>
        <begin position="453"/>
        <end position="462"/>
    </location>
</feature>
<evidence type="ECO:0000256" key="1">
    <source>
        <dbReference type="SAM" id="MobiDB-lite"/>
    </source>
</evidence>
<dbReference type="EMBL" id="JADBDY010000001">
    <property type="protein sequence ID" value="MBE1457904.1"/>
    <property type="molecule type" value="Genomic_DNA"/>
</dbReference>
<organism evidence="2 3">
    <name type="scientific">Nocardiopsis terrae</name>
    <dbReference type="NCBI Taxonomy" id="372655"/>
    <lineage>
        <taxon>Bacteria</taxon>
        <taxon>Bacillati</taxon>
        <taxon>Actinomycetota</taxon>
        <taxon>Actinomycetes</taxon>
        <taxon>Streptosporangiales</taxon>
        <taxon>Nocardiopsidaceae</taxon>
        <taxon>Nocardiopsis</taxon>
    </lineage>
</organism>